<keyword evidence="2" id="KW-0378">Hydrolase</keyword>
<dbReference type="EMBL" id="VNFF01000004">
    <property type="protein sequence ID" value="TVU85040.1"/>
    <property type="molecule type" value="Genomic_DNA"/>
</dbReference>
<evidence type="ECO:0000313" key="8">
    <source>
        <dbReference type="Proteomes" id="UP000317938"/>
    </source>
</evidence>
<evidence type="ECO:0000256" key="1">
    <source>
        <dbReference type="ARBA" id="ARBA00022741"/>
    </source>
</evidence>
<keyword evidence="8" id="KW-1185">Reference proteome</keyword>
<sequence>MSEFIKKLSTRALASERYKEATNELFRSYIYKTIGMEAEINREHVKQLITIAQYFYKVNDSKFRKEGAALLSMLLDVCGNSYPEIIAIANRVFSSSGDFPNIKLIEKNYPELSFKYSFYSEAEMDFRKELNTVDELSFPLTDFQRTLWESLTLDEDVITVAPTSAGKTHIILSYLIRRMIDSDGAFAAIIVPTRALISEVANKLYEIAKEQNYEKEIEICTVPQDDGYADKTFFVMTQERLLEALQAGDLSFNYLFIDEAHNITDESRGVLLHLTIDKLMEDSFPQVIISMPSASYQDSFSTVFEDLEFTKEITSISPVAKILMEVKPVGRNLVIERFNTQDSITIPKGFKDKHLSDIALKLGRGHSNIIYRNQTDHCENIAQNIADKVTEYDTPNELEEAANYVEEFIHDRFSLANNLRKGVAFHYGPLPSSLRIMIENLVKEGFIQFVACTSTLAEGVNLPAKNLFLYKPMQSKGMGAPERLDDVKINNITGRAGRMLEHFAGNIFIVEPDEWQVKDYFDDNDNDEEKIPTYFKAINEDLSSVFQALAGVYAHDAENQYKFYTIANKLIKELAEGKLYKTLEATELDLSLEDIDALERAVKNAHSSLKVAPFTLEASPTIGYIQQNKLFNFISNIDNLNDWTLPHPKSKELYNVLVKVCEKLVEFGVFTPTGEYYMSYMCVIAAKWVQGESLKEIISEQIEWMDKNKKKKDDEVNPNKAVRDVIKVINNDIRFRMANALRCYQVLLTNVISLKQLDITSIKLHSFIEIGASDDRMIELINIGLSREAAKEVNEKLAYNIDVDSLHRLLELLKSDVLVGLHPITRKEILSMSK</sequence>
<dbReference type="SMART" id="SM00490">
    <property type="entry name" value="HELICc"/>
    <property type="match status" value="1"/>
</dbReference>
<comment type="caution">
    <text evidence="7">The sequence shown here is derived from an EMBL/GenBank/DDBJ whole genome shotgun (WGS) entry which is preliminary data.</text>
</comment>
<dbReference type="InterPro" id="IPR050474">
    <property type="entry name" value="Hel308_SKI2-like"/>
</dbReference>
<dbReference type="Gene3D" id="3.40.50.300">
    <property type="entry name" value="P-loop containing nucleotide triphosphate hydrolases"/>
    <property type="match status" value="2"/>
</dbReference>
<dbReference type="PANTHER" id="PTHR47961">
    <property type="entry name" value="DNA POLYMERASE THETA, PUTATIVE (AFU_ORTHOLOGUE AFUA_1G05260)-RELATED"/>
    <property type="match status" value="1"/>
</dbReference>
<dbReference type="InterPro" id="IPR027417">
    <property type="entry name" value="P-loop_NTPase"/>
</dbReference>
<keyword evidence="3 7" id="KW-0347">Helicase</keyword>
<keyword evidence="4" id="KW-0067">ATP-binding</keyword>
<evidence type="ECO:0000259" key="5">
    <source>
        <dbReference type="PROSITE" id="PS51192"/>
    </source>
</evidence>
<dbReference type="SUPFAM" id="SSF52540">
    <property type="entry name" value="P-loop containing nucleoside triphosphate hydrolases"/>
    <property type="match status" value="1"/>
</dbReference>
<gene>
    <name evidence="7" type="ORF">FQP85_05155</name>
</gene>
<evidence type="ECO:0000256" key="2">
    <source>
        <dbReference type="ARBA" id="ARBA00022801"/>
    </source>
</evidence>
<dbReference type="PROSITE" id="PS51194">
    <property type="entry name" value="HELICASE_CTER"/>
    <property type="match status" value="1"/>
</dbReference>
<dbReference type="RefSeq" id="WP_145234873.1">
    <property type="nucleotide sequence ID" value="NZ_VNFF01000004.1"/>
</dbReference>
<evidence type="ECO:0000256" key="4">
    <source>
        <dbReference type="ARBA" id="ARBA00022840"/>
    </source>
</evidence>
<dbReference type="PANTHER" id="PTHR47961:SF6">
    <property type="entry name" value="DNA-DIRECTED DNA POLYMERASE"/>
    <property type="match status" value="1"/>
</dbReference>
<dbReference type="InterPro" id="IPR001650">
    <property type="entry name" value="Helicase_C-like"/>
</dbReference>
<dbReference type="SMART" id="SM00487">
    <property type="entry name" value="DEXDc"/>
    <property type="match status" value="1"/>
</dbReference>
<dbReference type="InterPro" id="IPR011545">
    <property type="entry name" value="DEAD/DEAH_box_helicase_dom"/>
</dbReference>
<feature type="domain" description="Helicase ATP-binding" evidence="5">
    <location>
        <begin position="148"/>
        <end position="294"/>
    </location>
</feature>
<accession>A0ABY3FGP5</accession>
<dbReference type="InterPro" id="IPR014001">
    <property type="entry name" value="Helicase_ATP-bd"/>
</dbReference>
<organism evidence="7 8">
    <name type="scientific">Pseudoalteromonas neustonica</name>
    <dbReference type="NCBI Taxonomy" id="1840331"/>
    <lineage>
        <taxon>Bacteria</taxon>
        <taxon>Pseudomonadati</taxon>
        <taxon>Pseudomonadota</taxon>
        <taxon>Gammaproteobacteria</taxon>
        <taxon>Alteromonadales</taxon>
        <taxon>Pseudoalteromonadaceae</taxon>
        <taxon>Pseudoalteromonas</taxon>
    </lineage>
</organism>
<proteinExistence type="predicted"/>
<feature type="domain" description="Helicase C-terminal" evidence="6">
    <location>
        <begin position="354"/>
        <end position="553"/>
    </location>
</feature>
<evidence type="ECO:0000259" key="6">
    <source>
        <dbReference type="PROSITE" id="PS51194"/>
    </source>
</evidence>
<keyword evidence="1" id="KW-0547">Nucleotide-binding</keyword>
<dbReference type="Proteomes" id="UP000317938">
    <property type="component" value="Unassembled WGS sequence"/>
</dbReference>
<evidence type="ECO:0000313" key="7">
    <source>
        <dbReference type="EMBL" id="TVU85040.1"/>
    </source>
</evidence>
<dbReference type="GO" id="GO:0004386">
    <property type="term" value="F:helicase activity"/>
    <property type="evidence" value="ECO:0007669"/>
    <property type="project" value="UniProtKB-KW"/>
</dbReference>
<reference evidence="7 8" key="1">
    <citation type="submission" date="2019-07" db="EMBL/GenBank/DDBJ databases">
        <title>Diversity of Bacteria from Kongsfjorden, Arctic.</title>
        <authorList>
            <person name="Yu Y."/>
        </authorList>
    </citation>
    <scope>NUCLEOTIDE SEQUENCE [LARGE SCALE GENOMIC DNA]</scope>
    <source>
        <strain evidence="7 8">SM1927</strain>
    </source>
</reference>
<name>A0ABY3FGP5_9GAMM</name>
<evidence type="ECO:0000256" key="3">
    <source>
        <dbReference type="ARBA" id="ARBA00022806"/>
    </source>
</evidence>
<protein>
    <submittedName>
        <fullName evidence="7">DEAD/DEAH box helicase</fullName>
    </submittedName>
</protein>
<dbReference type="Pfam" id="PF00270">
    <property type="entry name" value="DEAD"/>
    <property type="match status" value="1"/>
</dbReference>
<dbReference type="PROSITE" id="PS51192">
    <property type="entry name" value="HELICASE_ATP_BIND_1"/>
    <property type="match status" value="1"/>
</dbReference>